<name>A0A4D7CW30_9ENTE</name>
<sequence length="198" mass="22339">MEHKFIQGATGHPVLILLHGTGGSMNDLIPAAEHLDSQASVLTIQGDVLENGMRRFFKRFPDASFDWDDLEVRGANLVSFIKNASHMYQFDLKDVVLVGYSNGANIAINLLLRDPRIFLRAILFHPMYPTDDIDRQDLTNVSIFASLGVKDPIVTVAQSEQVIKLFENQEAQVTPYWTTGHQLSYSEVEHARQWLKNS</sequence>
<accession>A0A4D7CW30</accession>
<dbReference type="EMBL" id="CP039712">
    <property type="protein sequence ID" value="QCI86390.1"/>
    <property type="molecule type" value="Genomic_DNA"/>
</dbReference>
<dbReference type="Gene3D" id="3.40.50.1820">
    <property type="entry name" value="alpha/beta hydrolase"/>
    <property type="match status" value="1"/>
</dbReference>
<dbReference type="Proteomes" id="UP000298615">
    <property type="component" value="Chromosome"/>
</dbReference>
<evidence type="ECO:0000259" key="1">
    <source>
        <dbReference type="Pfam" id="PF01738"/>
    </source>
</evidence>
<dbReference type="RefSeq" id="WP_136953221.1">
    <property type="nucleotide sequence ID" value="NZ_CP039712.1"/>
</dbReference>
<dbReference type="AlphaFoldDB" id="A0A4D7CW30"/>
<keyword evidence="2" id="KW-0378">Hydrolase</keyword>
<evidence type="ECO:0000313" key="3">
    <source>
        <dbReference type="Proteomes" id="UP000298615"/>
    </source>
</evidence>
<organism evidence="2 3">
    <name type="scientific">Vagococcus zengguangii</name>
    <dbReference type="NCBI Taxonomy" id="2571750"/>
    <lineage>
        <taxon>Bacteria</taxon>
        <taxon>Bacillati</taxon>
        <taxon>Bacillota</taxon>
        <taxon>Bacilli</taxon>
        <taxon>Lactobacillales</taxon>
        <taxon>Enterococcaceae</taxon>
        <taxon>Vagococcus</taxon>
    </lineage>
</organism>
<reference evidence="2 3" key="1">
    <citation type="submission" date="2019-04" db="EMBL/GenBank/DDBJ databases">
        <title>Vagococcus sp. nov., isolated from faeces of yaks (Bos grunniens).</title>
        <authorList>
            <person name="Ge Y."/>
        </authorList>
    </citation>
    <scope>NUCLEOTIDE SEQUENCE [LARGE SCALE GENOMIC DNA]</scope>
    <source>
        <strain evidence="2 3">MN-17</strain>
    </source>
</reference>
<dbReference type="InterPro" id="IPR002925">
    <property type="entry name" value="Dienelactn_hydro"/>
</dbReference>
<dbReference type="Pfam" id="PF01738">
    <property type="entry name" value="DLH"/>
    <property type="match status" value="1"/>
</dbReference>
<proteinExistence type="predicted"/>
<dbReference type="SUPFAM" id="SSF53474">
    <property type="entry name" value="alpha/beta-Hydrolases"/>
    <property type="match status" value="1"/>
</dbReference>
<feature type="domain" description="Dienelactone hydrolase" evidence="1">
    <location>
        <begin position="81"/>
        <end position="181"/>
    </location>
</feature>
<dbReference type="InterPro" id="IPR029058">
    <property type="entry name" value="AB_hydrolase_fold"/>
</dbReference>
<protein>
    <submittedName>
        <fullName evidence="2">Alpha/beta hydrolase</fullName>
    </submittedName>
</protein>
<evidence type="ECO:0000313" key="2">
    <source>
        <dbReference type="EMBL" id="QCI86390.1"/>
    </source>
</evidence>
<dbReference type="GO" id="GO:0016787">
    <property type="term" value="F:hydrolase activity"/>
    <property type="evidence" value="ECO:0007669"/>
    <property type="project" value="UniProtKB-KW"/>
</dbReference>
<dbReference type="KEGG" id="vao:FA707_05160"/>
<keyword evidence="3" id="KW-1185">Reference proteome</keyword>
<gene>
    <name evidence="2" type="ORF">FA707_05160</name>
</gene>